<dbReference type="OrthoDB" id="521617at2759"/>
<dbReference type="GO" id="GO:0044782">
    <property type="term" value="P:cilium organization"/>
    <property type="evidence" value="ECO:0007669"/>
    <property type="project" value="TreeGrafter"/>
</dbReference>
<accession>A0A1W0X010</accession>
<protein>
    <recommendedName>
        <fullName evidence="2">Cilia- and flagella-associated protein 126</fullName>
    </recommendedName>
</protein>
<dbReference type="InterPro" id="IPR038797">
    <property type="entry name" value="Fltp"/>
</dbReference>
<evidence type="ECO:0000256" key="1">
    <source>
        <dbReference type="ARBA" id="ARBA00009887"/>
    </source>
</evidence>
<dbReference type="CDD" id="cd23705">
    <property type="entry name" value="Flattop"/>
    <property type="match status" value="1"/>
</dbReference>
<reference evidence="5" key="1">
    <citation type="submission" date="2017-01" db="EMBL/GenBank/DDBJ databases">
        <title>Comparative genomics of anhydrobiosis in the tardigrade Hypsibius dujardini.</title>
        <authorList>
            <person name="Yoshida Y."/>
            <person name="Koutsovoulos G."/>
            <person name="Laetsch D."/>
            <person name="Stevens L."/>
            <person name="Kumar S."/>
            <person name="Horikawa D."/>
            <person name="Ishino K."/>
            <person name="Komine S."/>
            <person name="Tomita M."/>
            <person name="Blaxter M."/>
            <person name="Arakawa K."/>
        </authorList>
    </citation>
    <scope>NUCLEOTIDE SEQUENCE [LARGE SCALE GENOMIC DNA]</scope>
    <source>
        <strain evidence="5">Z151</strain>
    </source>
</reference>
<dbReference type="GO" id="GO:0036064">
    <property type="term" value="C:ciliary basal body"/>
    <property type="evidence" value="ECO:0007669"/>
    <property type="project" value="TreeGrafter"/>
</dbReference>
<proteinExistence type="inferred from homology"/>
<dbReference type="Proteomes" id="UP000192578">
    <property type="component" value="Unassembled WGS sequence"/>
</dbReference>
<evidence type="ECO:0000313" key="5">
    <source>
        <dbReference type="Proteomes" id="UP000192578"/>
    </source>
</evidence>
<sequence>MSINFSANQYESAFKANNLNVWETGRGKLREDDLCENRPKARVGFTTPFCDLNGRFTDPTRRGSKESAWMKFKGTWNLPRQLPLHPRLLNPTARRPEQAEKNKRGYEEAVIRI</sequence>
<dbReference type="AlphaFoldDB" id="A0A1W0X010"/>
<dbReference type="PANTHER" id="PTHR34639:SF1">
    <property type="entry name" value="PROTEIN FLATTOP"/>
    <property type="match status" value="1"/>
</dbReference>
<dbReference type="EMBL" id="MTYJ01000027">
    <property type="protein sequence ID" value="OQV20800.1"/>
    <property type="molecule type" value="Genomic_DNA"/>
</dbReference>
<comment type="similarity">
    <text evidence="1">Belongs to the Flattop family.</text>
</comment>
<dbReference type="PANTHER" id="PTHR34639">
    <property type="entry name" value="PROTEIN FLATTOP"/>
    <property type="match status" value="1"/>
</dbReference>
<evidence type="ECO:0000256" key="2">
    <source>
        <dbReference type="ARBA" id="ARBA00033306"/>
    </source>
</evidence>
<organism evidence="4 5">
    <name type="scientific">Hypsibius exemplaris</name>
    <name type="common">Freshwater tardigrade</name>
    <dbReference type="NCBI Taxonomy" id="2072580"/>
    <lineage>
        <taxon>Eukaryota</taxon>
        <taxon>Metazoa</taxon>
        <taxon>Ecdysozoa</taxon>
        <taxon>Tardigrada</taxon>
        <taxon>Eutardigrada</taxon>
        <taxon>Parachela</taxon>
        <taxon>Hypsibioidea</taxon>
        <taxon>Hypsibiidae</taxon>
        <taxon>Hypsibius</taxon>
    </lineage>
</organism>
<keyword evidence="5" id="KW-1185">Reference proteome</keyword>
<dbReference type="Pfam" id="PF22611">
    <property type="entry name" value="CFAP126"/>
    <property type="match status" value="1"/>
</dbReference>
<name>A0A1W0X010_HYPEX</name>
<feature type="region of interest" description="Disordered" evidence="3">
    <location>
        <begin position="87"/>
        <end position="113"/>
    </location>
</feature>
<evidence type="ECO:0000313" key="4">
    <source>
        <dbReference type="EMBL" id="OQV20800.1"/>
    </source>
</evidence>
<gene>
    <name evidence="4" type="ORF">BV898_05146</name>
</gene>
<feature type="compositionally biased region" description="Basic and acidic residues" evidence="3">
    <location>
        <begin position="94"/>
        <end position="113"/>
    </location>
</feature>
<evidence type="ECO:0000256" key="3">
    <source>
        <dbReference type="SAM" id="MobiDB-lite"/>
    </source>
</evidence>
<comment type="caution">
    <text evidence="4">The sequence shown here is derived from an EMBL/GenBank/DDBJ whole genome shotgun (WGS) entry which is preliminary data.</text>
</comment>